<comment type="subcellular location">
    <subcellularLocation>
        <location evidence="1 6">Nucleus</location>
    </subcellularLocation>
</comment>
<dbReference type="RefSeq" id="XP_024504013.1">
    <property type="nucleotide sequence ID" value="XM_024650213.1"/>
</dbReference>
<evidence type="ECO:0000313" key="9">
    <source>
        <dbReference type="Proteomes" id="UP000035682"/>
    </source>
</evidence>
<evidence type="ECO:0000256" key="1">
    <source>
        <dbReference type="ARBA" id="ARBA00004123"/>
    </source>
</evidence>
<organism evidence="8">
    <name type="scientific">Strongyloides ratti</name>
    <name type="common">Parasitic roundworm</name>
    <dbReference type="NCBI Taxonomy" id="34506"/>
    <lineage>
        <taxon>Eukaryota</taxon>
        <taxon>Metazoa</taxon>
        <taxon>Ecdysozoa</taxon>
        <taxon>Nematoda</taxon>
        <taxon>Chromadorea</taxon>
        <taxon>Rhabditida</taxon>
        <taxon>Tylenchina</taxon>
        <taxon>Panagrolaimomorpha</taxon>
        <taxon>Strongyloidoidea</taxon>
        <taxon>Strongyloididae</taxon>
        <taxon>Strongyloides</taxon>
    </lineage>
</organism>
<reference evidence="8 9" key="1">
    <citation type="submission" date="2014-09" db="EMBL/GenBank/DDBJ databases">
        <authorList>
            <person name="Martin A.A."/>
        </authorList>
    </citation>
    <scope>NUCLEOTIDE SEQUENCE</scope>
    <source>
        <strain evidence="9">ED321</strain>
        <strain evidence="8">ED321 Heterogonic</strain>
    </source>
</reference>
<dbReference type="PRINTS" id="PR00053">
    <property type="entry name" value="FORKHEAD"/>
</dbReference>
<dbReference type="PROSITE" id="PS50039">
    <property type="entry name" value="FORK_HEAD_3"/>
    <property type="match status" value="1"/>
</dbReference>
<feature type="domain" description="Fork-head" evidence="7">
    <location>
        <begin position="43"/>
        <end position="141"/>
    </location>
</feature>
<evidence type="ECO:0000256" key="6">
    <source>
        <dbReference type="PROSITE-ProRule" id="PRU00089"/>
    </source>
</evidence>
<name>A0A090L519_STRRB</name>
<gene>
    <name evidence="8 10 11" type="ORF">SRAE_1000306500</name>
</gene>
<keyword evidence="5 6" id="KW-0539">Nucleus</keyword>
<evidence type="ECO:0000313" key="10">
    <source>
        <dbReference type="WBParaSite" id="SRAE_1000306500.1"/>
    </source>
</evidence>
<evidence type="ECO:0000256" key="5">
    <source>
        <dbReference type="ARBA" id="ARBA00023242"/>
    </source>
</evidence>
<dbReference type="CDD" id="cd20036">
    <property type="entry name" value="FH_FOXR"/>
    <property type="match status" value="1"/>
</dbReference>
<dbReference type="GO" id="GO:0005634">
    <property type="term" value="C:nucleus"/>
    <property type="evidence" value="ECO:0007669"/>
    <property type="project" value="UniProtKB-SubCell"/>
</dbReference>
<dbReference type="CTD" id="36377177"/>
<dbReference type="PANTHER" id="PTHR13962:SF17">
    <property type="entry name" value="FORKHEAD BOX PROTEIN N4"/>
    <property type="match status" value="1"/>
</dbReference>
<accession>A0A090L519</accession>
<dbReference type="GO" id="GO:0000987">
    <property type="term" value="F:cis-regulatory region sequence-specific DNA binding"/>
    <property type="evidence" value="ECO:0007669"/>
    <property type="project" value="TreeGrafter"/>
</dbReference>
<dbReference type="InterPro" id="IPR036390">
    <property type="entry name" value="WH_DNA-bd_sf"/>
</dbReference>
<evidence type="ECO:0000256" key="3">
    <source>
        <dbReference type="ARBA" id="ARBA00023125"/>
    </source>
</evidence>
<dbReference type="InterPro" id="IPR030456">
    <property type="entry name" value="TF_fork_head_CS_2"/>
</dbReference>
<evidence type="ECO:0000256" key="2">
    <source>
        <dbReference type="ARBA" id="ARBA00023015"/>
    </source>
</evidence>
<reference evidence="10" key="2">
    <citation type="submission" date="2020-12" db="UniProtKB">
        <authorList>
            <consortium name="WormBaseParasite"/>
        </authorList>
    </citation>
    <scope>IDENTIFICATION</scope>
</reference>
<sequence length="352" mass="41175">MEPYYSSNSMNPPMSLENVTSPVDVLPVQQVRVKPVGRCKNPKTSLSFPQLVGLILINTTTKALAVSEIYDIVSDIFPCYNDSSSTWKNSIRHNLSTKDWFEKIPQRQSDTRLRQSCIWGFKSLTCIRAILERAKNTARKSSENIIRHMRRPEDFDKFISGELMIIPKYCGSYRLNQSIPIEYHYKEFYSEDLGGIKNFDKVNNRFHYKDRHSDYYSTPSTSYCNDLERNNFCNYVEDQNRVPRKSGTKRKHVNVVDSKIEVQEEPTIKKLYCYTDYIVQPNNFIPHHGEHVNIGSYYPYAMDQQGQKYSQYEQIYNTSMGQYLPFDAYQQDLPLISPPNSPESDYTGWFIH</sequence>
<dbReference type="GO" id="GO:0003700">
    <property type="term" value="F:DNA-binding transcription factor activity"/>
    <property type="evidence" value="ECO:0007669"/>
    <property type="project" value="InterPro"/>
</dbReference>
<evidence type="ECO:0000259" key="7">
    <source>
        <dbReference type="PROSITE" id="PS50039"/>
    </source>
</evidence>
<dbReference type="AlphaFoldDB" id="A0A090L519"/>
<keyword evidence="2" id="KW-0805">Transcription regulation</keyword>
<dbReference type="GeneID" id="36377177"/>
<dbReference type="PROSITE" id="PS00658">
    <property type="entry name" value="FORK_HEAD_2"/>
    <property type="match status" value="1"/>
</dbReference>
<evidence type="ECO:0000256" key="4">
    <source>
        <dbReference type="ARBA" id="ARBA00023163"/>
    </source>
</evidence>
<proteinExistence type="predicted"/>
<dbReference type="Gene3D" id="1.10.10.10">
    <property type="entry name" value="Winged helix-like DNA-binding domain superfamily/Winged helix DNA-binding domain"/>
    <property type="match status" value="1"/>
</dbReference>
<dbReference type="InterPro" id="IPR001766">
    <property type="entry name" value="Fork_head_dom"/>
</dbReference>
<dbReference type="OrthoDB" id="5830876at2759"/>
<keyword evidence="4" id="KW-0804">Transcription</keyword>
<dbReference type="PANTHER" id="PTHR13962">
    <property type="entry name" value="FORKHEAD BOX PROTEIN N3-LIKE PROTEIN-RELATED"/>
    <property type="match status" value="1"/>
</dbReference>
<keyword evidence="9" id="KW-1185">Reference proteome</keyword>
<keyword evidence="3 6" id="KW-0238">DNA-binding</keyword>
<dbReference type="WBParaSite" id="SRAE_1000306500.1">
    <property type="protein sequence ID" value="SRAE_1000306500.1"/>
    <property type="gene ID" value="WBGene00259682"/>
</dbReference>
<dbReference type="InterPro" id="IPR036388">
    <property type="entry name" value="WH-like_DNA-bd_sf"/>
</dbReference>
<dbReference type="STRING" id="34506.A0A090L519"/>
<evidence type="ECO:0000313" key="8">
    <source>
        <dbReference type="EMBL" id="CEF64812.1"/>
    </source>
</evidence>
<dbReference type="EMBL" id="LN609528">
    <property type="protein sequence ID" value="CEF64812.1"/>
    <property type="molecule type" value="Genomic_DNA"/>
</dbReference>
<dbReference type="Pfam" id="PF00250">
    <property type="entry name" value="Forkhead"/>
    <property type="match status" value="1"/>
</dbReference>
<dbReference type="SMART" id="SM00339">
    <property type="entry name" value="FH"/>
    <property type="match status" value="1"/>
</dbReference>
<dbReference type="Proteomes" id="UP000035682">
    <property type="component" value="Unplaced"/>
</dbReference>
<protein>
    <submittedName>
        <fullName evidence="8 10">DOMINA protein</fullName>
    </submittedName>
</protein>
<dbReference type="InterPro" id="IPR047119">
    <property type="entry name" value="FOXN2/3-like"/>
</dbReference>
<dbReference type="WormBase" id="SRAE_1000306500">
    <property type="protein sequence ID" value="SRP10066"/>
    <property type="gene ID" value="WBGene00259682"/>
</dbReference>
<evidence type="ECO:0000313" key="11">
    <source>
        <dbReference type="WormBase" id="SRAE_1000306500"/>
    </source>
</evidence>
<dbReference type="SUPFAM" id="SSF46785">
    <property type="entry name" value="Winged helix' DNA-binding domain"/>
    <property type="match status" value="1"/>
</dbReference>
<feature type="DNA-binding region" description="Fork-head" evidence="6">
    <location>
        <begin position="43"/>
        <end position="141"/>
    </location>
</feature>